<dbReference type="AlphaFoldDB" id="A0A0L0H9T2"/>
<evidence type="ECO:0000313" key="5">
    <source>
        <dbReference type="EMBL" id="KNC97413.1"/>
    </source>
</evidence>
<dbReference type="CDD" id="cd15466">
    <property type="entry name" value="CLU-central"/>
    <property type="match status" value="1"/>
</dbReference>
<dbReference type="GO" id="GO:0048312">
    <property type="term" value="P:intracellular distribution of mitochondria"/>
    <property type="evidence" value="ECO:0007669"/>
    <property type="project" value="TreeGrafter"/>
</dbReference>
<organism evidence="5 6">
    <name type="scientific">Spizellomyces punctatus (strain DAOM BR117)</name>
    <dbReference type="NCBI Taxonomy" id="645134"/>
    <lineage>
        <taxon>Eukaryota</taxon>
        <taxon>Fungi</taxon>
        <taxon>Fungi incertae sedis</taxon>
        <taxon>Chytridiomycota</taxon>
        <taxon>Chytridiomycota incertae sedis</taxon>
        <taxon>Chytridiomycetes</taxon>
        <taxon>Spizellomycetales</taxon>
        <taxon>Spizellomycetaceae</taxon>
        <taxon>Spizellomyces</taxon>
    </lineage>
</organism>
<dbReference type="InterPro" id="IPR025697">
    <property type="entry name" value="CLU_dom"/>
</dbReference>
<feature type="compositionally biased region" description="Basic residues" evidence="2">
    <location>
        <begin position="146"/>
        <end position="155"/>
    </location>
</feature>
<dbReference type="GO" id="GO:0005737">
    <property type="term" value="C:cytoplasm"/>
    <property type="evidence" value="ECO:0007669"/>
    <property type="project" value="TreeGrafter"/>
</dbReference>
<dbReference type="VEuPathDB" id="FungiDB:SPPG_07337"/>
<sequence>MLASPGPRPLKHGWVLKKGKTGFITHWRLKYLVLLASDENDARLQIFDQVDQSRPPKHEIWLRDASVAVWDGSGAKKGSAPFVVVDRKRKFYFAAQTKGERDDWLAILQPSMDAPLPTAKPTHHRRATITSRTFSPTSSPPLRRSNSAHRYRTWSRRGDDDTMSTWSGMDRDSDAVSVYSVMTSKGDERCSSVASSRVETLSFCSEPVLTPQELTLMGNSSNGTGSYRHEDGFTFRDTLRRRRAPVVHPDPFRTSQGGGSGEPWNERYQTLLSIRPDSEEAALRQDVQLQELIGQFQETAQQMAQRMIDEYHLTSTPAIKQRTQTPSLNGRPMSPSLTEINYDGEDGHQVKGSDGTVVQDGIVFRFACNYDDATPSQVEDALSRTSNELRAINASTRASFMNSASPSHLHTVLMVLIDYKGFRVVAYADMGLQGQALQVHDLQRDPPRTDERASERLMAVGKALNLKPHTVQIGEERRVMVHMAAGVEVHFDPPSKLFYASNLHALLPMDHSPHNKIDPGPHRRLRPEFLANYPHPLTSDAFTKQSGGPRHEREANDAEVMRASKYLQEIWIPSFVSRLDSLEVRPVDSRGLVGEMHCSGVNVRYLGHISRLSTLPYIRDMAHTEMVARAFKSLFRTRLRTAILHFRSVGATVIDEEMRTYAVGMFGVALGSGEKRKKFFEDKLRDEIVRKYGFDMSYGQFAGLPKPALFLAMQYHCGLAFEDSTDYNFDSPNPIPRNRLLHFQPKVKQPAGLAHLLSPSQKVPEDERLAYHLARHIKSLGPSSKLARLDTSSAALCTVAAHYNATGRYEEARLYAQAAVSASTGNSCLAGLAMGQLIEAVCGTIFDETQMTSLYQQAVEIVTWACGIDHPVLMALHDRVAGVYAGNERWEDALEYYGRSLGIAEKALGKNHLVTAGYLVKIGIIHHTIQNPVIAIQRFTEALHLYQGLNAPLPLLAHLHHHFAQPLAERGDLDTAIMHAQRARKMYEKCLGQADPRTVETYRQVAKLVLTPYAEYEGVLTPVIRAAYKEAIGCYEKIFRYVKGSRSGKESASLLLPLGTHSSNSAKHPPSPPLLGTTSHPTPITGPLIQPHQIPLPTHPRSLLHKLTRQIISLKLRLVDSPQHREVVRTLRAANVDKNLEAQEARAVVLRLAAVSPSVYLDGVLARIEEEDASAVEELGVVLMLTEGEVVGLAG</sequence>
<dbReference type="InterPro" id="IPR027523">
    <property type="entry name" value="CLU_prot"/>
</dbReference>
<evidence type="ECO:0000256" key="1">
    <source>
        <dbReference type="ARBA" id="ARBA00022490"/>
    </source>
</evidence>
<dbReference type="InterPro" id="IPR001849">
    <property type="entry name" value="PH_domain"/>
</dbReference>
<accession>A0A0L0H9T2</accession>
<dbReference type="eggNOG" id="KOG1839">
    <property type="taxonomic scope" value="Eukaryota"/>
</dbReference>
<reference evidence="5 6" key="1">
    <citation type="submission" date="2009-08" db="EMBL/GenBank/DDBJ databases">
        <title>The Genome Sequence of Spizellomyces punctatus strain DAOM BR117.</title>
        <authorList>
            <consortium name="The Broad Institute Genome Sequencing Platform"/>
            <person name="Russ C."/>
            <person name="Cuomo C."/>
            <person name="Shea T."/>
            <person name="Young S.K."/>
            <person name="Zeng Q."/>
            <person name="Koehrsen M."/>
            <person name="Haas B."/>
            <person name="Borodovsky M."/>
            <person name="Guigo R."/>
            <person name="Alvarado L."/>
            <person name="Berlin A."/>
            <person name="Bochicchio J."/>
            <person name="Borenstein D."/>
            <person name="Chapman S."/>
            <person name="Chen Z."/>
            <person name="Engels R."/>
            <person name="Freedman E."/>
            <person name="Gellesch M."/>
            <person name="Goldberg J."/>
            <person name="Griggs A."/>
            <person name="Gujja S."/>
            <person name="Heiman D."/>
            <person name="Hepburn T."/>
            <person name="Howarth C."/>
            <person name="Jen D."/>
            <person name="Larson L."/>
            <person name="Lewis B."/>
            <person name="Mehta T."/>
            <person name="Park D."/>
            <person name="Pearson M."/>
            <person name="Roberts A."/>
            <person name="Saif S."/>
            <person name="Shenoy N."/>
            <person name="Sisk P."/>
            <person name="Stolte C."/>
            <person name="Sykes S."/>
            <person name="Thomson T."/>
            <person name="Walk T."/>
            <person name="White J."/>
            <person name="Yandava C."/>
            <person name="Burger G."/>
            <person name="Gray M.W."/>
            <person name="Holland P.W.H."/>
            <person name="King N."/>
            <person name="Lang F.B.F."/>
            <person name="Roger A.J."/>
            <person name="Ruiz-Trillo I."/>
            <person name="Lander E."/>
            <person name="Nusbaum C."/>
        </authorList>
    </citation>
    <scope>NUCLEOTIDE SEQUENCE [LARGE SCALE GENOMIC DNA]</scope>
    <source>
        <strain evidence="5 6">DAOM BR117</strain>
    </source>
</reference>
<evidence type="ECO:0000256" key="2">
    <source>
        <dbReference type="SAM" id="MobiDB-lite"/>
    </source>
</evidence>
<dbReference type="PANTHER" id="PTHR12601:SF6">
    <property type="entry name" value="CLUSTERED MITOCHONDRIA PROTEIN HOMOLOG"/>
    <property type="match status" value="1"/>
</dbReference>
<dbReference type="SUPFAM" id="SSF48452">
    <property type="entry name" value="TPR-like"/>
    <property type="match status" value="1"/>
</dbReference>
<proteinExistence type="predicted"/>
<evidence type="ECO:0000259" key="4">
    <source>
        <dbReference type="PROSITE" id="PS51823"/>
    </source>
</evidence>
<dbReference type="InterPro" id="IPR033646">
    <property type="entry name" value="CLU-central"/>
</dbReference>
<dbReference type="Proteomes" id="UP000053201">
    <property type="component" value="Unassembled WGS sequence"/>
</dbReference>
<keyword evidence="1" id="KW-0963">Cytoplasm</keyword>
<dbReference type="RefSeq" id="XP_016605453.1">
    <property type="nucleotide sequence ID" value="XM_016755499.1"/>
</dbReference>
<protein>
    <recommendedName>
        <fullName evidence="7">PH domain-containing protein</fullName>
    </recommendedName>
</protein>
<feature type="region of interest" description="Disordered" evidence="2">
    <location>
        <begin position="1059"/>
        <end position="1092"/>
    </location>
</feature>
<feature type="domain" description="PH" evidence="3">
    <location>
        <begin position="8"/>
        <end position="113"/>
    </location>
</feature>
<dbReference type="EMBL" id="KQ257464">
    <property type="protein sequence ID" value="KNC97413.1"/>
    <property type="molecule type" value="Genomic_DNA"/>
</dbReference>
<dbReference type="PANTHER" id="PTHR12601">
    <property type="entry name" value="EUKARYOTIC TRANSLATION INITIATION FACTOR 3 SUBUNIT EIF-3"/>
    <property type="match status" value="1"/>
</dbReference>
<gene>
    <name evidence="5" type="ORF">SPPG_07337</name>
</gene>
<feature type="domain" description="Clu" evidence="4">
    <location>
        <begin position="240"/>
        <end position="514"/>
    </location>
</feature>
<feature type="compositionally biased region" description="Low complexity" evidence="2">
    <location>
        <begin position="130"/>
        <end position="145"/>
    </location>
</feature>
<name>A0A0L0H9T2_SPIPD</name>
<dbReference type="SUPFAM" id="SSF50729">
    <property type="entry name" value="PH domain-like"/>
    <property type="match status" value="1"/>
</dbReference>
<feature type="region of interest" description="Disordered" evidence="2">
    <location>
        <begin position="115"/>
        <end position="168"/>
    </location>
</feature>
<dbReference type="OrthoDB" id="626167at2759"/>
<dbReference type="Pfam" id="PF13236">
    <property type="entry name" value="CLU"/>
    <property type="match status" value="1"/>
</dbReference>
<evidence type="ECO:0000259" key="3">
    <source>
        <dbReference type="PROSITE" id="PS50003"/>
    </source>
</evidence>
<dbReference type="GO" id="GO:0003729">
    <property type="term" value="F:mRNA binding"/>
    <property type="evidence" value="ECO:0007669"/>
    <property type="project" value="TreeGrafter"/>
</dbReference>
<dbReference type="InterPro" id="IPR011990">
    <property type="entry name" value="TPR-like_helical_dom_sf"/>
</dbReference>
<dbReference type="PROSITE" id="PS51823">
    <property type="entry name" value="CLU"/>
    <property type="match status" value="1"/>
</dbReference>
<dbReference type="STRING" id="645134.A0A0L0H9T2"/>
<dbReference type="SMART" id="SM00233">
    <property type="entry name" value="PH"/>
    <property type="match status" value="1"/>
</dbReference>
<dbReference type="GeneID" id="27690559"/>
<dbReference type="Pfam" id="PF13424">
    <property type="entry name" value="TPR_12"/>
    <property type="match status" value="1"/>
</dbReference>
<keyword evidence="6" id="KW-1185">Reference proteome</keyword>
<dbReference type="CDD" id="cd00821">
    <property type="entry name" value="PH"/>
    <property type="match status" value="1"/>
</dbReference>
<dbReference type="Pfam" id="PF12807">
    <property type="entry name" value="eIF3_p135"/>
    <property type="match status" value="1"/>
</dbReference>
<dbReference type="Gene3D" id="1.25.40.10">
    <property type="entry name" value="Tetratricopeptide repeat domain"/>
    <property type="match status" value="1"/>
</dbReference>
<evidence type="ECO:0008006" key="7">
    <source>
        <dbReference type="Google" id="ProtNLM"/>
    </source>
</evidence>
<dbReference type="InParanoid" id="A0A0L0H9T2"/>
<evidence type="ECO:0000313" key="6">
    <source>
        <dbReference type="Proteomes" id="UP000053201"/>
    </source>
</evidence>
<dbReference type="Gene3D" id="2.30.29.30">
    <property type="entry name" value="Pleckstrin-homology domain (PH domain)/Phosphotyrosine-binding domain (PTB)"/>
    <property type="match status" value="1"/>
</dbReference>
<dbReference type="Pfam" id="PF00169">
    <property type="entry name" value="PH"/>
    <property type="match status" value="1"/>
</dbReference>
<dbReference type="InterPro" id="IPR011993">
    <property type="entry name" value="PH-like_dom_sf"/>
</dbReference>
<dbReference type="PROSITE" id="PS50003">
    <property type="entry name" value="PH_DOMAIN"/>
    <property type="match status" value="1"/>
</dbReference>